<sequence length="578" mass="67734">MDGKLLHQEGEKRDIRYWSEINQSQNGDSLSVGYISRYTESTCVNIRQNDLEELKQIWESFEREGQQFFFDTYGDIAQLLYVQVDEAMLQALIQFWNPGYCCFTLNGKDLMPTVEEYTELLRIPNTKEGRIYTRPEKSCNRFEVLSQLVGRSTQWAEGRFSKKGESHCFPWYSIAEIARTYPDPHKKAHILAVAIYGLVLFPRILGYIDVAMFEVFNQFKYCISPVPAILAETFLSLNACRQLEGGRFRGCAPLLYVWIKSHFWKTPRQVLSSIDSMYFSPLKQFLAKEWDEVDSTKWVEAFRNLQEPDLVWRVPWLKCRRFLYKCYDHDWLMLLGLWGGIGCAPLLVSRQFGSQQFVPYTAGLRDSEFNFDTDFKKRVTKINKNWKYCYWIKVAGGKEGMATPGYVYWVQTRINDTIPLPNQGQDVSMEDHLRVFLLETDLLRAELADAQEEIEKMSAKHARDLFLAKVEADKSAGEAEQAMKKYSKMKIEYDIQNSDFKRLEASVKHMELRKTPAEWRQEIQQAEDRQKNLAKRAIEKERRRNHDLLESKKTKGKQTIEQYQQALKAEKDNTAAWK</sequence>
<protein>
    <recommendedName>
        <fullName evidence="2">DUF7745 domain-containing protein</fullName>
    </recommendedName>
</protein>
<name>A0ABR2RYD8_9ROSI</name>
<dbReference type="EMBL" id="JBBPBN010000019">
    <property type="protein sequence ID" value="KAK9017997.1"/>
    <property type="molecule type" value="Genomic_DNA"/>
</dbReference>
<dbReference type="InterPro" id="IPR056647">
    <property type="entry name" value="DUF7745"/>
</dbReference>
<evidence type="ECO:0000313" key="4">
    <source>
        <dbReference type="Proteomes" id="UP001396334"/>
    </source>
</evidence>
<dbReference type="PANTHER" id="PTHR48200">
    <property type="entry name" value="PROTEIN, PUTATIVE-RELATED"/>
    <property type="match status" value="1"/>
</dbReference>
<proteinExistence type="predicted"/>
<dbReference type="PANTHER" id="PTHR48200:SF1">
    <property type="entry name" value="AMINOTRANSFERASE-LIKE PLANT MOBILE DOMAIN-CONTAINING PROTEIN"/>
    <property type="match status" value="1"/>
</dbReference>
<dbReference type="Pfam" id="PF24924">
    <property type="entry name" value="DUF7745"/>
    <property type="match status" value="1"/>
</dbReference>
<dbReference type="Proteomes" id="UP001396334">
    <property type="component" value="Unassembled WGS sequence"/>
</dbReference>
<feature type="domain" description="DUF7745" evidence="2">
    <location>
        <begin position="57"/>
        <end position="414"/>
    </location>
</feature>
<keyword evidence="4" id="KW-1185">Reference proteome</keyword>
<reference evidence="3 4" key="1">
    <citation type="journal article" date="2024" name="G3 (Bethesda)">
        <title>Genome assembly of Hibiscus sabdariffa L. provides insights into metabolisms of medicinal natural products.</title>
        <authorList>
            <person name="Kim T."/>
        </authorList>
    </citation>
    <scope>NUCLEOTIDE SEQUENCE [LARGE SCALE GENOMIC DNA]</scope>
    <source>
        <strain evidence="3">TK-2024</strain>
        <tissue evidence="3">Old leaves</tissue>
    </source>
</reference>
<organism evidence="3 4">
    <name type="scientific">Hibiscus sabdariffa</name>
    <name type="common">roselle</name>
    <dbReference type="NCBI Taxonomy" id="183260"/>
    <lineage>
        <taxon>Eukaryota</taxon>
        <taxon>Viridiplantae</taxon>
        <taxon>Streptophyta</taxon>
        <taxon>Embryophyta</taxon>
        <taxon>Tracheophyta</taxon>
        <taxon>Spermatophyta</taxon>
        <taxon>Magnoliopsida</taxon>
        <taxon>eudicotyledons</taxon>
        <taxon>Gunneridae</taxon>
        <taxon>Pentapetalae</taxon>
        <taxon>rosids</taxon>
        <taxon>malvids</taxon>
        <taxon>Malvales</taxon>
        <taxon>Malvaceae</taxon>
        <taxon>Malvoideae</taxon>
        <taxon>Hibiscus</taxon>
    </lineage>
</organism>
<accession>A0ABR2RYD8</accession>
<feature type="compositionally biased region" description="Basic and acidic residues" evidence="1">
    <location>
        <begin position="525"/>
        <end position="553"/>
    </location>
</feature>
<comment type="caution">
    <text evidence="3">The sequence shown here is derived from an EMBL/GenBank/DDBJ whole genome shotgun (WGS) entry which is preliminary data.</text>
</comment>
<evidence type="ECO:0000256" key="1">
    <source>
        <dbReference type="SAM" id="MobiDB-lite"/>
    </source>
</evidence>
<evidence type="ECO:0000259" key="2">
    <source>
        <dbReference type="Pfam" id="PF24924"/>
    </source>
</evidence>
<feature type="region of interest" description="Disordered" evidence="1">
    <location>
        <begin position="525"/>
        <end position="560"/>
    </location>
</feature>
<gene>
    <name evidence="3" type="ORF">V6N11_000987</name>
</gene>
<evidence type="ECO:0000313" key="3">
    <source>
        <dbReference type="EMBL" id="KAK9017997.1"/>
    </source>
</evidence>